<accession>A0ABR9RT95</accession>
<keyword evidence="2" id="KW-0813">Transport</keyword>
<organism evidence="10 11">
    <name type="scientific">Nocardioides malaquae</name>
    <dbReference type="NCBI Taxonomy" id="2773426"/>
    <lineage>
        <taxon>Bacteria</taxon>
        <taxon>Bacillati</taxon>
        <taxon>Actinomycetota</taxon>
        <taxon>Actinomycetes</taxon>
        <taxon>Propionibacteriales</taxon>
        <taxon>Nocardioidaceae</taxon>
        <taxon>Nocardioides</taxon>
    </lineage>
</organism>
<dbReference type="Pfam" id="PF02653">
    <property type="entry name" value="BPD_transp_2"/>
    <property type="match status" value="1"/>
</dbReference>
<evidence type="ECO:0000256" key="1">
    <source>
        <dbReference type="ARBA" id="ARBA00004651"/>
    </source>
</evidence>
<keyword evidence="5" id="KW-0029">Amino-acid transport</keyword>
<sequence length="295" mass="31088">MAEFLQLLISGLSQGALYGLIALGFVIVFKATGILNFSHGAVLLLGAYVVTRLAHVNFLLALVAGVAAAVALNLLVERVLVRSMAGRSALAITVMTIGLDVVLMTFARGEINTQIRTVGDPWGSQMVSLGAVDIPLSRLVALVVSLVVVALFFVWFKRSSWGVAFRAATERRDVAPLMGIRLNRLSVVAWLLAGVLAVIAGVFLATFPSAGVNVDLAAVALRAFPAAVIGGLDSTHGAIVGGLLIGTAEMFAQGYQAQLEFLGAGFHEVLTYVLMVAVLWFRPAGLFGTQEVNRV</sequence>
<evidence type="ECO:0000256" key="3">
    <source>
        <dbReference type="ARBA" id="ARBA00022475"/>
    </source>
</evidence>
<evidence type="ECO:0000256" key="5">
    <source>
        <dbReference type="ARBA" id="ARBA00022970"/>
    </source>
</evidence>
<keyword evidence="11" id="KW-1185">Reference proteome</keyword>
<feature type="transmembrane region" description="Helical" evidence="9">
    <location>
        <begin position="136"/>
        <end position="156"/>
    </location>
</feature>
<evidence type="ECO:0000256" key="4">
    <source>
        <dbReference type="ARBA" id="ARBA00022692"/>
    </source>
</evidence>
<dbReference type="EMBL" id="JADCSA010000007">
    <property type="protein sequence ID" value="MBE7324753.1"/>
    <property type="molecule type" value="Genomic_DNA"/>
</dbReference>
<protein>
    <submittedName>
        <fullName evidence="10">Branched-chain amino acid ABC transporter permease</fullName>
    </submittedName>
</protein>
<evidence type="ECO:0000256" key="8">
    <source>
        <dbReference type="ARBA" id="ARBA00037998"/>
    </source>
</evidence>
<feature type="transmembrane region" description="Helical" evidence="9">
    <location>
        <begin position="227"/>
        <end position="247"/>
    </location>
</feature>
<evidence type="ECO:0000256" key="9">
    <source>
        <dbReference type="SAM" id="Phobius"/>
    </source>
</evidence>
<proteinExistence type="inferred from homology"/>
<dbReference type="RefSeq" id="WP_193638088.1">
    <property type="nucleotide sequence ID" value="NZ_JADCSA010000007.1"/>
</dbReference>
<gene>
    <name evidence="10" type="ORF">IEQ44_08810</name>
</gene>
<feature type="transmembrane region" description="Helical" evidence="9">
    <location>
        <begin position="56"/>
        <end position="76"/>
    </location>
</feature>
<comment type="similarity">
    <text evidence="8">Belongs to the binding-protein-dependent transport system permease family. LivHM subfamily.</text>
</comment>
<name>A0ABR9RT95_9ACTN</name>
<dbReference type="CDD" id="cd06582">
    <property type="entry name" value="TM_PBP1_LivH_like"/>
    <property type="match status" value="1"/>
</dbReference>
<comment type="subcellular location">
    <subcellularLocation>
        <location evidence="1">Cell membrane</location>
        <topology evidence="1">Multi-pass membrane protein</topology>
    </subcellularLocation>
</comment>
<dbReference type="Proteomes" id="UP000756387">
    <property type="component" value="Unassembled WGS sequence"/>
</dbReference>
<feature type="transmembrane region" description="Helical" evidence="9">
    <location>
        <begin position="187"/>
        <end position="207"/>
    </location>
</feature>
<keyword evidence="6 9" id="KW-1133">Transmembrane helix</keyword>
<keyword evidence="4 9" id="KW-0812">Transmembrane</keyword>
<dbReference type="PANTHER" id="PTHR11795">
    <property type="entry name" value="BRANCHED-CHAIN AMINO ACID TRANSPORT SYSTEM PERMEASE PROTEIN LIVH"/>
    <property type="match status" value="1"/>
</dbReference>
<evidence type="ECO:0000256" key="2">
    <source>
        <dbReference type="ARBA" id="ARBA00022448"/>
    </source>
</evidence>
<evidence type="ECO:0000313" key="10">
    <source>
        <dbReference type="EMBL" id="MBE7324753.1"/>
    </source>
</evidence>
<evidence type="ECO:0000256" key="7">
    <source>
        <dbReference type="ARBA" id="ARBA00023136"/>
    </source>
</evidence>
<feature type="transmembrane region" description="Helical" evidence="9">
    <location>
        <begin position="259"/>
        <end position="281"/>
    </location>
</feature>
<comment type="caution">
    <text evidence="10">The sequence shown here is derived from an EMBL/GenBank/DDBJ whole genome shotgun (WGS) entry which is preliminary data.</text>
</comment>
<dbReference type="PANTHER" id="PTHR11795:SF450">
    <property type="entry name" value="ABC TRANSPORTER PERMEASE PROTEIN"/>
    <property type="match status" value="1"/>
</dbReference>
<keyword evidence="3" id="KW-1003">Cell membrane</keyword>
<dbReference type="InterPro" id="IPR052157">
    <property type="entry name" value="BCAA_transport_permease"/>
</dbReference>
<evidence type="ECO:0000313" key="11">
    <source>
        <dbReference type="Proteomes" id="UP000756387"/>
    </source>
</evidence>
<feature type="transmembrane region" description="Helical" evidence="9">
    <location>
        <begin position="6"/>
        <end position="27"/>
    </location>
</feature>
<dbReference type="InterPro" id="IPR001851">
    <property type="entry name" value="ABC_transp_permease"/>
</dbReference>
<evidence type="ECO:0000256" key="6">
    <source>
        <dbReference type="ARBA" id="ARBA00022989"/>
    </source>
</evidence>
<feature type="transmembrane region" description="Helical" evidence="9">
    <location>
        <begin position="88"/>
        <end position="107"/>
    </location>
</feature>
<reference evidence="10 11" key="1">
    <citation type="submission" date="2020-10" db="EMBL/GenBank/DDBJ databases">
        <title>Nocardioides sp. isolated from sludge.</title>
        <authorList>
            <person name="Zhang X."/>
        </authorList>
    </citation>
    <scope>NUCLEOTIDE SEQUENCE [LARGE SCALE GENOMIC DNA]</scope>
    <source>
        <strain evidence="10 11">Y6</strain>
    </source>
</reference>
<keyword evidence="7 9" id="KW-0472">Membrane</keyword>